<dbReference type="Ensembl" id="ENSOKIT00005024544.1">
    <property type="protein sequence ID" value="ENSOKIP00005023119.1"/>
    <property type="gene ID" value="ENSOKIG00005010150.1"/>
</dbReference>
<keyword evidence="3" id="KW-1185">Reference proteome</keyword>
<dbReference type="PANTHER" id="PTHR41693:SF2">
    <property type="entry name" value="BIOGENESIS OF LYSOSOME-RELATED ORGANELLES COMPLEX 1 SUBUNIT 2"/>
    <property type="match status" value="1"/>
</dbReference>
<protein>
    <submittedName>
        <fullName evidence="2">Uncharacterized protein</fullName>
    </submittedName>
</protein>
<dbReference type="GeneTree" id="ENSGT00940000178574"/>
<accession>A0A8C7DLI2</accession>
<reference evidence="2" key="2">
    <citation type="submission" date="2025-09" db="UniProtKB">
        <authorList>
            <consortium name="Ensembl"/>
        </authorList>
    </citation>
    <scope>IDENTIFICATION</scope>
</reference>
<proteinExistence type="predicted"/>
<feature type="region of interest" description="Disordered" evidence="1">
    <location>
        <begin position="84"/>
        <end position="109"/>
    </location>
</feature>
<sequence length="109" mass="12306">ALCKFFFIVVTVCRHSTPLHYGAWLGRRGVAWPAGRGCVNLTLVSVLPDYGRSLLHQDLYKEFNALKERLEELTTMFEGVETSVDDMRAGRSPSPPRWVPVQNSDLSQI</sequence>
<evidence type="ECO:0000256" key="1">
    <source>
        <dbReference type="SAM" id="MobiDB-lite"/>
    </source>
</evidence>
<reference evidence="2" key="1">
    <citation type="submission" date="2025-08" db="UniProtKB">
        <authorList>
            <consortium name="Ensembl"/>
        </authorList>
    </citation>
    <scope>IDENTIFICATION</scope>
</reference>
<evidence type="ECO:0000313" key="2">
    <source>
        <dbReference type="Ensembl" id="ENSOKIP00005023119.1"/>
    </source>
</evidence>
<organism evidence="2 3">
    <name type="scientific">Oncorhynchus kisutch</name>
    <name type="common">Coho salmon</name>
    <name type="synonym">Salmo kisutch</name>
    <dbReference type="NCBI Taxonomy" id="8019"/>
    <lineage>
        <taxon>Eukaryota</taxon>
        <taxon>Metazoa</taxon>
        <taxon>Chordata</taxon>
        <taxon>Craniata</taxon>
        <taxon>Vertebrata</taxon>
        <taxon>Euteleostomi</taxon>
        <taxon>Actinopterygii</taxon>
        <taxon>Neopterygii</taxon>
        <taxon>Teleostei</taxon>
        <taxon>Protacanthopterygii</taxon>
        <taxon>Salmoniformes</taxon>
        <taxon>Salmonidae</taxon>
        <taxon>Salmoninae</taxon>
        <taxon>Oncorhynchus</taxon>
    </lineage>
</organism>
<dbReference type="Proteomes" id="UP000694557">
    <property type="component" value="Unassembled WGS sequence"/>
</dbReference>
<dbReference type="AlphaFoldDB" id="A0A8C7DLI2"/>
<dbReference type="PANTHER" id="PTHR41693">
    <property type="entry name" value="HEME-BINDING PROTEIN 1"/>
    <property type="match status" value="1"/>
</dbReference>
<evidence type="ECO:0000313" key="3">
    <source>
        <dbReference type="Proteomes" id="UP000694557"/>
    </source>
</evidence>
<name>A0A8C7DLI2_ONCKI</name>